<reference evidence="2" key="1">
    <citation type="submission" date="2021-02" db="EMBL/GenBank/DDBJ databases">
        <authorList>
            <person name="Syme A R."/>
            <person name="Syme A R."/>
            <person name="Moolhuijzen P."/>
        </authorList>
    </citation>
    <scope>NUCLEOTIDE SEQUENCE</scope>
    <source>
        <strain evidence="2">W1-1</strain>
    </source>
</reference>
<feature type="compositionally biased region" description="Polar residues" evidence="1">
    <location>
        <begin position="126"/>
        <end position="136"/>
    </location>
</feature>
<evidence type="ECO:0000313" key="2">
    <source>
        <dbReference type="EMBL" id="CAE7177279.1"/>
    </source>
</evidence>
<dbReference type="Proteomes" id="UP000472372">
    <property type="component" value="Chromosome 5"/>
</dbReference>
<protein>
    <submittedName>
        <fullName evidence="2">PLAC8 domain containing protein</fullName>
    </submittedName>
</protein>
<gene>
    <name evidence="2" type="ORF">PTTW11_06142</name>
</gene>
<feature type="region of interest" description="Disordered" evidence="1">
    <location>
        <begin position="105"/>
        <end position="137"/>
    </location>
</feature>
<dbReference type="AlphaFoldDB" id="A0A6S6W298"/>
<evidence type="ECO:0000313" key="3">
    <source>
        <dbReference type="Proteomes" id="UP000472372"/>
    </source>
</evidence>
<proteinExistence type="predicted"/>
<sequence length="180" mass="19567">MRGIGGIEGNGCIDCLKAYFCTCCSLIQNEKESQLIYKEQRQNALGGGDGLVEQQYTRGTDEEMVMRRTRVTGVEEERITRSGDPVLVEGQAAIEHADMSQCQPEAGSGLHCQNINTLPREPASPTEGTTQSSITPKQDLPEQFSLLVRGLDTATEQMPTFDTPTLTQAVLQVSSSTIPT</sequence>
<name>A0A6S6W298_9PLEO</name>
<accession>A0A6S6W298</accession>
<organism evidence="2 3">
    <name type="scientific">Pyrenophora teres f. teres</name>
    <dbReference type="NCBI Taxonomy" id="97479"/>
    <lineage>
        <taxon>Eukaryota</taxon>
        <taxon>Fungi</taxon>
        <taxon>Dikarya</taxon>
        <taxon>Ascomycota</taxon>
        <taxon>Pezizomycotina</taxon>
        <taxon>Dothideomycetes</taxon>
        <taxon>Pleosporomycetidae</taxon>
        <taxon>Pleosporales</taxon>
        <taxon>Pleosporineae</taxon>
        <taxon>Pleosporaceae</taxon>
        <taxon>Pyrenophora</taxon>
    </lineage>
</organism>
<evidence type="ECO:0000256" key="1">
    <source>
        <dbReference type="SAM" id="MobiDB-lite"/>
    </source>
</evidence>
<dbReference type="EMBL" id="HG992981">
    <property type="protein sequence ID" value="CAE7177279.1"/>
    <property type="molecule type" value="Genomic_DNA"/>
</dbReference>